<dbReference type="InterPro" id="IPR036217">
    <property type="entry name" value="MethylDNA_cys_MeTrfase_DNAb"/>
</dbReference>
<comment type="similarity">
    <text evidence="2 9">Belongs to the MGMT family.</text>
</comment>
<dbReference type="PROSITE" id="PS00374">
    <property type="entry name" value="MGMT"/>
    <property type="match status" value="1"/>
</dbReference>
<feature type="active site" description="Nucleophile; methyl group acceptor" evidence="9">
    <location>
        <position position="137"/>
    </location>
</feature>
<dbReference type="InterPro" id="IPR036631">
    <property type="entry name" value="MGMT_N_sf"/>
</dbReference>
<evidence type="ECO:0000256" key="2">
    <source>
        <dbReference type="ARBA" id="ARBA00008711"/>
    </source>
</evidence>
<comment type="function">
    <text evidence="9">Involved in the cellular defense against the biological effects of O6-methylguanine (O6-MeG) and O4-methylthymine (O4-MeT) in DNA. Repairs the methylated nucleobase in DNA by stoichiometrically transferring the methyl group to a cysteine residue in the enzyme. This is a suicide reaction: the enzyme is irreversibly inactivated.</text>
</comment>
<dbReference type="EC" id="2.1.1.63" evidence="9"/>
<dbReference type="Pfam" id="PF01035">
    <property type="entry name" value="DNA_binding_1"/>
    <property type="match status" value="1"/>
</dbReference>
<keyword evidence="5 9" id="KW-0808">Transferase</keyword>
<keyword evidence="4 9" id="KW-0489">Methyltransferase</keyword>
<dbReference type="GO" id="GO:0006307">
    <property type="term" value="P:DNA alkylation repair"/>
    <property type="evidence" value="ECO:0007669"/>
    <property type="project" value="UniProtKB-UniRule"/>
</dbReference>
<dbReference type="InterPro" id="IPR008332">
    <property type="entry name" value="MethylG_MeTrfase_N"/>
</dbReference>
<name>A0A1R4KFQ0_9ACTN</name>
<dbReference type="EMBL" id="FUKQ01000049">
    <property type="protein sequence ID" value="SJN42944.1"/>
    <property type="molecule type" value="Genomic_DNA"/>
</dbReference>
<dbReference type="OrthoDB" id="9802228at2"/>
<dbReference type="FunFam" id="1.10.10.10:FF:000214">
    <property type="entry name" value="Methylated-DNA--protein-cysteine methyltransferase"/>
    <property type="match status" value="1"/>
</dbReference>
<evidence type="ECO:0000256" key="9">
    <source>
        <dbReference type="HAMAP-Rule" id="MF_00772"/>
    </source>
</evidence>
<comment type="miscellaneous">
    <text evidence="9">This enzyme catalyzes only one turnover and therefore is not strictly catalytic. According to one definition, an enzyme is a biocatalyst that acts repeatedly and over many reaction cycles.</text>
</comment>
<dbReference type="PANTHER" id="PTHR10815">
    <property type="entry name" value="METHYLATED-DNA--PROTEIN-CYSTEINE METHYLTRANSFERASE"/>
    <property type="match status" value="1"/>
</dbReference>
<evidence type="ECO:0000256" key="3">
    <source>
        <dbReference type="ARBA" id="ARBA00022490"/>
    </source>
</evidence>
<comment type="catalytic activity">
    <reaction evidence="8 9">
        <text>a 6-O-methyl-2'-deoxyguanosine in DNA + L-cysteinyl-[protein] = S-methyl-L-cysteinyl-[protein] + a 2'-deoxyguanosine in DNA</text>
        <dbReference type="Rhea" id="RHEA:24000"/>
        <dbReference type="Rhea" id="RHEA-COMP:10131"/>
        <dbReference type="Rhea" id="RHEA-COMP:10132"/>
        <dbReference type="Rhea" id="RHEA-COMP:11367"/>
        <dbReference type="Rhea" id="RHEA-COMP:11368"/>
        <dbReference type="ChEBI" id="CHEBI:29950"/>
        <dbReference type="ChEBI" id="CHEBI:82612"/>
        <dbReference type="ChEBI" id="CHEBI:85445"/>
        <dbReference type="ChEBI" id="CHEBI:85448"/>
        <dbReference type="EC" id="2.1.1.63"/>
    </reaction>
</comment>
<dbReference type="RefSeq" id="WP_094765733.1">
    <property type="nucleotide sequence ID" value="NZ_FUKQ01000049.1"/>
</dbReference>
<dbReference type="HAMAP" id="MF_00772">
    <property type="entry name" value="OGT"/>
    <property type="match status" value="1"/>
</dbReference>
<proteinExistence type="inferred from homology"/>
<dbReference type="NCBIfam" id="TIGR00589">
    <property type="entry name" value="ogt"/>
    <property type="match status" value="1"/>
</dbReference>
<dbReference type="InterPro" id="IPR014048">
    <property type="entry name" value="MethylDNA_cys_MeTrfase_DNA-bd"/>
</dbReference>
<evidence type="ECO:0000259" key="11">
    <source>
        <dbReference type="Pfam" id="PF02870"/>
    </source>
</evidence>
<dbReference type="GO" id="GO:0032259">
    <property type="term" value="P:methylation"/>
    <property type="evidence" value="ECO:0007669"/>
    <property type="project" value="UniProtKB-KW"/>
</dbReference>
<dbReference type="SUPFAM" id="SSF46767">
    <property type="entry name" value="Methylated DNA-protein cysteine methyltransferase, C-terminal domain"/>
    <property type="match status" value="1"/>
</dbReference>
<evidence type="ECO:0000313" key="12">
    <source>
        <dbReference type="EMBL" id="SJN42944.1"/>
    </source>
</evidence>
<dbReference type="PANTHER" id="PTHR10815:SF13">
    <property type="entry name" value="METHYLATED-DNA--PROTEIN-CYSTEINE METHYLTRANSFERASE"/>
    <property type="match status" value="1"/>
</dbReference>
<evidence type="ECO:0000256" key="1">
    <source>
        <dbReference type="ARBA" id="ARBA00001286"/>
    </source>
</evidence>
<dbReference type="AlphaFoldDB" id="A0A1R4KFQ0"/>
<evidence type="ECO:0000313" key="13">
    <source>
        <dbReference type="Proteomes" id="UP000188342"/>
    </source>
</evidence>
<keyword evidence="13" id="KW-1185">Reference proteome</keyword>
<accession>A0A1R4KFQ0</accession>
<evidence type="ECO:0000256" key="4">
    <source>
        <dbReference type="ARBA" id="ARBA00022603"/>
    </source>
</evidence>
<comment type="subcellular location">
    <subcellularLocation>
        <location evidence="9">Cytoplasm</location>
    </subcellularLocation>
</comment>
<dbReference type="SUPFAM" id="SSF53155">
    <property type="entry name" value="Methylated DNA-protein cysteine methyltransferase domain"/>
    <property type="match status" value="1"/>
</dbReference>
<sequence length="168" mass="17521">MTTVAHCTVQSPVGSLLLAATDQGLVRVAFEMEGFDVVLAELAARVGNSVAADDPMLAAAAAQLDEYFAGTRNGFDLPLDHALSSGFRLQVQQALPGIEYGTTLTYKELAELVGRPTAVRAVGTACSTNPLPVVLPCHRVLRRDGSLGGYLGGLDAKRALLELEGALG</sequence>
<keyword evidence="7 9" id="KW-0234">DNA repair</keyword>
<evidence type="ECO:0000259" key="10">
    <source>
        <dbReference type="Pfam" id="PF01035"/>
    </source>
</evidence>
<comment type="catalytic activity">
    <reaction evidence="1 9">
        <text>a 4-O-methyl-thymidine in DNA + L-cysteinyl-[protein] = a thymidine in DNA + S-methyl-L-cysteinyl-[protein]</text>
        <dbReference type="Rhea" id="RHEA:53428"/>
        <dbReference type="Rhea" id="RHEA-COMP:10131"/>
        <dbReference type="Rhea" id="RHEA-COMP:10132"/>
        <dbReference type="Rhea" id="RHEA-COMP:13555"/>
        <dbReference type="Rhea" id="RHEA-COMP:13556"/>
        <dbReference type="ChEBI" id="CHEBI:29950"/>
        <dbReference type="ChEBI" id="CHEBI:82612"/>
        <dbReference type="ChEBI" id="CHEBI:137386"/>
        <dbReference type="ChEBI" id="CHEBI:137387"/>
        <dbReference type="EC" id="2.1.1.63"/>
    </reaction>
</comment>
<evidence type="ECO:0000256" key="7">
    <source>
        <dbReference type="ARBA" id="ARBA00023204"/>
    </source>
</evidence>
<feature type="domain" description="Methylguanine DNA methyltransferase ribonuclease-like" evidence="11">
    <location>
        <begin position="8"/>
        <end position="80"/>
    </location>
</feature>
<reference evidence="12 13" key="1">
    <citation type="submission" date="2017-02" db="EMBL/GenBank/DDBJ databases">
        <authorList>
            <person name="Peterson S.W."/>
        </authorList>
    </citation>
    <scope>NUCLEOTIDE SEQUENCE [LARGE SCALE GENOMIC DNA]</scope>
    <source>
        <strain evidence="12 13">LSP_Lj1</strain>
    </source>
</reference>
<keyword evidence="3 9" id="KW-0963">Cytoplasm</keyword>
<dbReference type="GO" id="GO:0003908">
    <property type="term" value="F:methylated-DNA-[protein]-cysteine S-methyltransferase activity"/>
    <property type="evidence" value="ECO:0007669"/>
    <property type="project" value="UniProtKB-UniRule"/>
</dbReference>
<dbReference type="GO" id="GO:0005737">
    <property type="term" value="C:cytoplasm"/>
    <property type="evidence" value="ECO:0007669"/>
    <property type="project" value="UniProtKB-SubCell"/>
</dbReference>
<dbReference type="CDD" id="cd06445">
    <property type="entry name" value="ATase"/>
    <property type="match status" value="1"/>
</dbReference>
<keyword evidence="6 9" id="KW-0227">DNA damage</keyword>
<dbReference type="InterPro" id="IPR001497">
    <property type="entry name" value="MethylDNA_cys_MeTrfase_AS"/>
</dbReference>
<dbReference type="Pfam" id="PF02870">
    <property type="entry name" value="Methyltransf_1N"/>
    <property type="match status" value="1"/>
</dbReference>
<dbReference type="STRING" id="1255658.FM114_13910"/>
<organism evidence="12 13">
    <name type="scientific">Luteococcus japonicus LSP_Lj1</name>
    <dbReference type="NCBI Taxonomy" id="1255658"/>
    <lineage>
        <taxon>Bacteria</taxon>
        <taxon>Bacillati</taxon>
        <taxon>Actinomycetota</taxon>
        <taxon>Actinomycetes</taxon>
        <taxon>Propionibacteriales</taxon>
        <taxon>Propionibacteriaceae</taxon>
        <taxon>Luteococcus</taxon>
    </lineage>
</organism>
<evidence type="ECO:0000256" key="6">
    <source>
        <dbReference type="ARBA" id="ARBA00022763"/>
    </source>
</evidence>
<dbReference type="InterPro" id="IPR023546">
    <property type="entry name" value="MGMT"/>
</dbReference>
<feature type="domain" description="Methylated-DNA-[protein]-cysteine S-methyltransferase DNA binding" evidence="10">
    <location>
        <begin position="87"/>
        <end position="166"/>
    </location>
</feature>
<dbReference type="Proteomes" id="UP000188342">
    <property type="component" value="Unassembled WGS sequence"/>
</dbReference>
<dbReference type="Gene3D" id="3.30.160.70">
    <property type="entry name" value="Methylated DNA-protein cysteine methyltransferase domain"/>
    <property type="match status" value="1"/>
</dbReference>
<evidence type="ECO:0000256" key="8">
    <source>
        <dbReference type="ARBA" id="ARBA00049348"/>
    </source>
</evidence>
<gene>
    <name evidence="12" type="ORF">FM114_13910</name>
</gene>
<protein>
    <recommendedName>
        <fullName evidence="9">Methylated-DNA--protein-cysteine methyltransferase</fullName>
        <ecNumber evidence="9">2.1.1.63</ecNumber>
    </recommendedName>
    <alternativeName>
        <fullName evidence="9">6-O-methylguanine-DNA methyltransferase</fullName>
        <shortName evidence="9">MGMT</shortName>
    </alternativeName>
    <alternativeName>
        <fullName evidence="9">O-6-methylguanine-DNA-alkyltransferase</fullName>
    </alternativeName>
</protein>
<dbReference type="InterPro" id="IPR036388">
    <property type="entry name" value="WH-like_DNA-bd_sf"/>
</dbReference>
<dbReference type="Gene3D" id="1.10.10.10">
    <property type="entry name" value="Winged helix-like DNA-binding domain superfamily/Winged helix DNA-binding domain"/>
    <property type="match status" value="1"/>
</dbReference>
<evidence type="ECO:0000256" key="5">
    <source>
        <dbReference type="ARBA" id="ARBA00022679"/>
    </source>
</evidence>